<keyword evidence="4" id="KW-0704">Schiff base</keyword>
<evidence type="ECO:0000256" key="2">
    <source>
        <dbReference type="ARBA" id="ARBA00012553"/>
    </source>
</evidence>
<evidence type="ECO:0000256" key="3">
    <source>
        <dbReference type="ARBA" id="ARBA00023239"/>
    </source>
</evidence>
<evidence type="ECO:0000256" key="1">
    <source>
        <dbReference type="ARBA" id="ARBA00003810"/>
    </source>
</evidence>
<accession>A0ABU5DU08</accession>
<evidence type="ECO:0000256" key="4">
    <source>
        <dbReference type="ARBA" id="ARBA00023270"/>
    </source>
</evidence>
<protein>
    <recommendedName>
        <fullName evidence="2">(5-formylfuran-3-yl)methyl phosphate synthase</fullName>
        <ecNumber evidence="2">4.2.3.153</ecNumber>
    </recommendedName>
    <alternativeName>
        <fullName evidence="5">4-(hydroxymethyl)-2-furancarboxaldehyde-phosphate synthase</fullName>
    </alternativeName>
</protein>
<keyword evidence="8" id="KW-1185">Reference proteome</keyword>
<comment type="function">
    <text evidence="1">Catalyzes the formation of 4-(hydroxymethyl)-2-furancarboxaldehyde phosphate (4-HFC-P) from two molecules of glyceraldehyde-3-P (GA-3-P).</text>
</comment>
<keyword evidence="3" id="KW-0456">Lyase</keyword>
<gene>
    <name evidence="7" type="ORF">SNE35_30215</name>
</gene>
<reference evidence="7 8" key="1">
    <citation type="submission" date="2023-11" db="EMBL/GenBank/DDBJ databases">
        <title>Paucibacter sp. nov., isolated from fresh soil in Korea.</title>
        <authorList>
            <person name="Le N.T.T."/>
        </authorList>
    </citation>
    <scope>NUCLEOTIDE SEQUENCE [LARGE SCALE GENOMIC DNA]</scope>
    <source>
        <strain evidence="7 8">R3-3</strain>
    </source>
</reference>
<evidence type="ECO:0000313" key="8">
    <source>
        <dbReference type="Proteomes" id="UP001285263"/>
    </source>
</evidence>
<comment type="caution">
    <text evidence="7">The sequence shown here is derived from an EMBL/GenBank/DDBJ whole genome shotgun (WGS) entry which is preliminary data.</text>
</comment>
<proteinExistence type="predicted"/>
<dbReference type="EC" id="4.2.3.153" evidence="2"/>
<dbReference type="NCBIfam" id="NF002574">
    <property type="entry name" value="PRK02227.1-2"/>
    <property type="match status" value="1"/>
</dbReference>
<evidence type="ECO:0000313" key="7">
    <source>
        <dbReference type="EMBL" id="MDY0748812.1"/>
    </source>
</evidence>
<sequence>MKMLVSVRSVAEARLAAADADFIDLKEPRDGALGGLAVETIAAIVRALRADASPLPVSATIGDLGMGEIERIAAAVRAVAACGVDYVKVGIEAAPGAAELLAMLARCGAAIVPVFIADRGVDPTLLRQACGTAAFPAVMADTADKRAGSLFDACPEAELRRFVGEVRRAGKLVGLAGALRLADLPRLQALAPDFAGFRSAVCDGDRAGALSAERLRALAAALRDPIALALP</sequence>
<evidence type="ECO:0000256" key="6">
    <source>
        <dbReference type="ARBA" id="ARBA00047628"/>
    </source>
</evidence>
<dbReference type="RefSeq" id="WP_320426783.1">
    <property type="nucleotide sequence ID" value="NZ_JAXCLA010000012.1"/>
</dbReference>
<comment type="catalytic activity">
    <reaction evidence="6">
        <text>2 D-glyceraldehyde 3-phosphate = 4-(hydroxymethyl)-2-furancarboxaldehyde phosphate + phosphate + 2 H2O</text>
        <dbReference type="Rhea" id="RHEA:43536"/>
        <dbReference type="ChEBI" id="CHEBI:15377"/>
        <dbReference type="ChEBI" id="CHEBI:43474"/>
        <dbReference type="ChEBI" id="CHEBI:59776"/>
        <dbReference type="ChEBI" id="CHEBI:83407"/>
        <dbReference type="EC" id="4.2.3.153"/>
    </reaction>
</comment>
<evidence type="ECO:0000256" key="5">
    <source>
        <dbReference type="ARBA" id="ARBA00032523"/>
    </source>
</evidence>
<organism evidence="7 8">
    <name type="scientific">Roseateles agri</name>
    <dbReference type="NCBI Taxonomy" id="3098619"/>
    <lineage>
        <taxon>Bacteria</taxon>
        <taxon>Pseudomonadati</taxon>
        <taxon>Pseudomonadota</taxon>
        <taxon>Betaproteobacteria</taxon>
        <taxon>Burkholderiales</taxon>
        <taxon>Sphaerotilaceae</taxon>
        <taxon>Roseateles</taxon>
    </lineage>
</organism>
<dbReference type="Pfam" id="PF04476">
    <property type="entry name" value="4HFCP_synth"/>
    <property type="match status" value="1"/>
</dbReference>
<dbReference type="PIRSF" id="PIRSF015957">
    <property type="entry name" value="UCP015957"/>
    <property type="match status" value="1"/>
</dbReference>
<name>A0ABU5DU08_9BURK</name>
<dbReference type="EMBL" id="JAXCLA010000012">
    <property type="protein sequence ID" value="MDY0748812.1"/>
    <property type="molecule type" value="Genomic_DNA"/>
</dbReference>
<dbReference type="InterPro" id="IPR007565">
    <property type="entry name" value="4HFCP_synth"/>
</dbReference>
<dbReference type="Proteomes" id="UP001285263">
    <property type="component" value="Unassembled WGS sequence"/>
</dbReference>
<dbReference type="SUPFAM" id="SSF51569">
    <property type="entry name" value="Aldolase"/>
    <property type="match status" value="1"/>
</dbReference>